<comment type="caution">
    <text evidence="2">The sequence shown here is derived from an EMBL/GenBank/DDBJ whole genome shotgun (WGS) entry which is preliminary data.</text>
</comment>
<dbReference type="AlphaFoldDB" id="A0A2P6QL04"/>
<name>A0A2P6QL04_ROSCH</name>
<gene>
    <name evidence="2" type="ORF">RchiOBHm_Chr5g0073651</name>
</gene>
<reference evidence="2 3" key="1">
    <citation type="journal article" date="2018" name="Nat. Genet.">
        <title>The Rosa genome provides new insights in the design of modern roses.</title>
        <authorList>
            <person name="Bendahmane M."/>
        </authorList>
    </citation>
    <scope>NUCLEOTIDE SEQUENCE [LARGE SCALE GENOMIC DNA]</scope>
    <source>
        <strain evidence="3">cv. Old Blush</strain>
    </source>
</reference>
<evidence type="ECO:0000256" key="1">
    <source>
        <dbReference type="SAM" id="MobiDB-lite"/>
    </source>
</evidence>
<keyword evidence="3" id="KW-1185">Reference proteome</keyword>
<dbReference type="EMBL" id="PDCK01000043">
    <property type="protein sequence ID" value="PRQ34853.1"/>
    <property type="molecule type" value="Genomic_DNA"/>
</dbReference>
<feature type="compositionally biased region" description="Basic residues" evidence="1">
    <location>
        <begin position="45"/>
        <end position="57"/>
    </location>
</feature>
<dbReference type="Proteomes" id="UP000238479">
    <property type="component" value="Chromosome 5"/>
</dbReference>
<proteinExistence type="predicted"/>
<organism evidence="2 3">
    <name type="scientific">Rosa chinensis</name>
    <name type="common">China rose</name>
    <dbReference type="NCBI Taxonomy" id="74649"/>
    <lineage>
        <taxon>Eukaryota</taxon>
        <taxon>Viridiplantae</taxon>
        <taxon>Streptophyta</taxon>
        <taxon>Embryophyta</taxon>
        <taxon>Tracheophyta</taxon>
        <taxon>Spermatophyta</taxon>
        <taxon>Magnoliopsida</taxon>
        <taxon>eudicotyledons</taxon>
        <taxon>Gunneridae</taxon>
        <taxon>Pentapetalae</taxon>
        <taxon>rosids</taxon>
        <taxon>fabids</taxon>
        <taxon>Rosales</taxon>
        <taxon>Rosaceae</taxon>
        <taxon>Rosoideae</taxon>
        <taxon>Rosoideae incertae sedis</taxon>
        <taxon>Rosa</taxon>
    </lineage>
</organism>
<evidence type="ECO:0000313" key="3">
    <source>
        <dbReference type="Proteomes" id="UP000238479"/>
    </source>
</evidence>
<evidence type="ECO:0000313" key="2">
    <source>
        <dbReference type="EMBL" id="PRQ34853.1"/>
    </source>
</evidence>
<dbReference type="Gramene" id="PRQ34853">
    <property type="protein sequence ID" value="PRQ34853"/>
    <property type="gene ID" value="RchiOBHm_Chr5g0073651"/>
</dbReference>
<sequence length="64" mass="7518">MFIEALDSVLDKLKQIQVYSSESVSIDKKLPSDVQHRYNEPKIIKVKGSRKRLKKTKEKTEKEK</sequence>
<protein>
    <submittedName>
        <fullName evidence="2">Uncharacterized protein</fullName>
    </submittedName>
</protein>
<accession>A0A2P6QL04</accession>
<feature type="region of interest" description="Disordered" evidence="1">
    <location>
        <begin position="45"/>
        <end position="64"/>
    </location>
</feature>